<sequence>MHCKIEGKDLHDIVTTNIVQQSSFWGKIKNRQGFDPVAFEYHISDDLLFPASTGRKTIQDDLLVLLRYVDREHCIAYIPYGPEEEPVGENQGVFMEELSEVLRSCLPKNCILIRYDLPWENQWAREEDFFDNQGNWMGPPSHQNQEFRVNFNTHNWNLMKSPSDNLPSNTIFLDLAQGEDALLKKMKPKTRYNIRLSLKKGVRVESYGLGMIDTWYDLYKETSARNSFTLHKKENFRTFLEMQNSGDVDTRLLVADYDGEYLAAMFLVLSQKRGTYMYGASSGNKRNLMATYAVQWKGIQLAKQAGCDEYDMFGAAPNPNSSHPMHGLYRFKSGFGGEMIHRMGCWDYPLDKEQYRIFRMQELNGPGYHVN</sequence>
<dbReference type="STRING" id="1484053.SAMN05444274_10846"/>
<dbReference type="InterPro" id="IPR050644">
    <property type="entry name" value="PG_Glycine_Bridge_Synth"/>
</dbReference>
<keyword evidence="2 7" id="KW-0808">Transferase</keyword>
<evidence type="ECO:0000256" key="5">
    <source>
        <dbReference type="ARBA" id="ARBA00023315"/>
    </source>
</evidence>
<evidence type="ECO:0000256" key="4">
    <source>
        <dbReference type="ARBA" id="ARBA00022984"/>
    </source>
</evidence>
<organism evidence="7 8">
    <name type="scientific">Mariniphaga anaerophila</name>
    <dbReference type="NCBI Taxonomy" id="1484053"/>
    <lineage>
        <taxon>Bacteria</taxon>
        <taxon>Pseudomonadati</taxon>
        <taxon>Bacteroidota</taxon>
        <taxon>Bacteroidia</taxon>
        <taxon>Marinilabiliales</taxon>
        <taxon>Prolixibacteraceae</taxon>
        <taxon>Mariniphaga</taxon>
    </lineage>
</organism>
<proteinExistence type="inferred from homology"/>
<evidence type="ECO:0000256" key="2">
    <source>
        <dbReference type="ARBA" id="ARBA00022679"/>
    </source>
</evidence>
<comment type="similarity">
    <text evidence="1">Belongs to the FemABX family.</text>
</comment>
<dbReference type="GO" id="GO:0009252">
    <property type="term" value="P:peptidoglycan biosynthetic process"/>
    <property type="evidence" value="ECO:0007669"/>
    <property type="project" value="UniProtKB-KW"/>
</dbReference>
<accession>A0A1M5E1H3</accession>
<evidence type="ECO:0000313" key="7">
    <source>
        <dbReference type="EMBL" id="SHF73020.1"/>
    </source>
</evidence>
<keyword evidence="8" id="KW-1185">Reference proteome</keyword>
<protein>
    <submittedName>
        <fullName evidence="7">Lipid II:glycine glycyltransferase (Peptidoglycan interpeptide bridge formation enzyme)</fullName>
    </submittedName>
</protein>
<keyword evidence="3" id="KW-0133">Cell shape</keyword>
<dbReference type="GO" id="GO:0071555">
    <property type="term" value="P:cell wall organization"/>
    <property type="evidence" value="ECO:0007669"/>
    <property type="project" value="UniProtKB-KW"/>
</dbReference>
<reference evidence="7 8" key="1">
    <citation type="submission" date="2016-11" db="EMBL/GenBank/DDBJ databases">
        <authorList>
            <person name="Jaros S."/>
            <person name="Januszkiewicz K."/>
            <person name="Wedrychowicz H."/>
        </authorList>
    </citation>
    <scope>NUCLEOTIDE SEQUENCE [LARGE SCALE GENOMIC DNA]</scope>
    <source>
        <strain evidence="7 8">DSM 26910</strain>
    </source>
</reference>
<dbReference type="GO" id="GO:0008360">
    <property type="term" value="P:regulation of cell shape"/>
    <property type="evidence" value="ECO:0007669"/>
    <property type="project" value="UniProtKB-KW"/>
</dbReference>
<keyword evidence="5" id="KW-0012">Acyltransferase</keyword>
<dbReference type="SUPFAM" id="SSF55729">
    <property type="entry name" value="Acyl-CoA N-acyltransferases (Nat)"/>
    <property type="match status" value="1"/>
</dbReference>
<keyword evidence="6" id="KW-0961">Cell wall biogenesis/degradation</keyword>
<dbReference type="PANTHER" id="PTHR36174:SF1">
    <property type="entry name" value="LIPID II:GLYCINE GLYCYLTRANSFERASE"/>
    <property type="match status" value="1"/>
</dbReference>
<evidence type="ECO:0000313" key="8">
    <source>
        <dbReference type="Proteomes" id="UP000184164"/>
    </source>
</evidence>
<dbReference type="AlphaFoldDB" id="A0A1M5E1H3"/>
<dbReference type="PANTHER" id="PTHR36174">
    <property type="entry name" value="LIPID II:GLYCINE GLYCYLTRANSFERASE"/>
    <property type="match status" value="1"/>
</dbReference>
<dbReference type="Proteomes" id="UP000184164">
    <property type="component" value="Unassembled WGS sequence"/>
</dbReference>
<dbReference type="InterPro" id="IPR003447">
    <property type="entry name" value="FEMABX"/>
</dbReference>
<keyword evidence="4" id="KW-0573">Peptidoglycan synthesis</keyword>
<evidence type="ECO:0000256" key="1">
    <source>
        <dbReference type="ARBA" id="ARBA00009943"/>
    </source>
</evidence>
<name>A0A1M5E1H3_9BACT</name>
<dbReference type="OrthoDB" id="9785911at2"/>
<dbReference type="GO" id="GO:0016755">
    <property type="term" value="F:aminoacyltransferase activity"/>
    <property type="evidence" value="ECO:0007669"/>
    <property type="project" value="InterPro"/>
</dbReference>
<dbReference type="EMBL" id="FQUM01000008">
    <property type="protein sequence ID" value="SHF73020.1"/>
    <property type="molecule type" value="Genomic_DNA"/>
</dbReference>
<dbReference type="Gene3D" id="3.40.630.30">
    <property type="match status" value="1"/>
</dbReference>
<dbReference type="InterPro" id="IPR016181">
    <property type="entry name" value="Acyl_CoA_acyltransferase"/>
</dbReference>
<gene>
    <name evidence="7" type="ORF">SAMN05444274_10846</name>
</gene>
<evidence type="ECO:0000256" key="6">
    <source>
        <dbReference type="ARBA" id="ARBA00023316"/>
    </source>
</evidence>
<dbReference type="PROSITE" id="PS51191">
    <property type="entry name" value="FEMABX"/>
    <property type="match status" value="1"/>
</dbReference>
<dbReference type="Pfam" id="PF02388">
    <property type="entry name" value="FemAB"/>
    <property type="match status" value="2"/>
</dbReference>
<dbReference type="RefSeq" id="WP_073002969.1">
    <property type="nucleotide sequence ID" value="NZ_FQUM01000008.1"/>
</dbReference>
<evidence type="ECO:0000256" key="3">
    <source>
        <dbReference type="ARBA" id="ARBA00022960"/>
    </source>
</evidence>